<dbReference type="EMBL" id="JABCQN010000001">
    <property type="protein sequence ID" value="MBF0869456.1"/>
    <property type="molecule type" value="Genomic_DNA"/>
</dbReference>
<comment type="caution">
    <text evidence="2">The sequence shown here is derived from an EMBL/GenBank/DDBJ whole genome shotgun (WGS) entry which is preliminary data.</text>
</comment>
<dbReference type="Proteomes" id="UP000661006">
    <property type="component" value="Unassembled WGS sequence"/>
</dbReference>
<keyword evidence="1" id="KW-1133">Transmembrane helix</keyword>
<accession>A0A149S4L0</accession>
<sequence length="200" mass="20592">MTIQPEPKPQLLPQQETPRSRSLWAGGTLLAVASIGAGAFFFTHSTSTPAAATLASSAGNQTASAASTFQADAQLSMIAPGDAPKALAGTSFTEQQKISILAAVKRGDMRLVEMPVLDGAGVTGQTVDVTVSGFTQRIVLTGKFQHLVLPIVEAAQVTIDPVTMPHAPALTIGALTALGPEALPSLTALTQRIVLDVIVQ</sequence>
<gene>
    <name evidence="2" type="ORF">HKD32_01105</name>
</gene>
<keyword evidence="1" id="KW-0812">Transmembrane</keyword>
<name>A0A149S4L0_GLUJA</name>
<evidence type="ECO:0000313" key="2">
    <source>
        <dbReference type="EMBL" id="MBF0869456.1"/>
    </source>
</evidence>
<feature type="transmembrane region" description="Helical" evidence="1">
    <location>
        <begin position="21"/>
        <end position="42"/>
    </location>
</feature>
<reference evidence="2" key="1">
    <citation type="submission" date="2020-04" db="EMBL/GenBank/DDBJ databases">
        <authorList>
            <person name="Sombolestani A."/>
        </authorList>
    </citation>
    <scope>NUCLEOTIDE SEQUENCE</scope>
    <source>
        <strain evidence="2">R71697</strain>
    </source>
</reference>
<protein>
    <submittedName>
        <fullName evidence="2">Uncharacterized protein</fullName>
    </submittedName>
</protein>
<dbReference type="RefSeq" id="WP_061932739.1">
    <property type="nucleotide sequence ID" value="NZ_CP191376.1"/>
</dbReference>
<reference evidence="2" key="2">
    <citation type="submission" date="2020-11" db="EMBL/GenBank/DDBJ databases">
        <title>Description of novel Gluconobacter species.</title>
        <authorList>
            <person name="Cleenwerck I."/>
            <person name="Cnockaert M."/>
            <person name="Borremans W."/>
            <person name="Wieme A.D."/>
            <person name="De Vuyst L."/>
            <person name="Vandamme P."/>
        </authorList>
    </citation>
    <scope>NUCLEOTIDE SEQUENCE</scope>
    <source>
        <strain evidence="2">R71697</strain>
    </source>
</reference>
<dbReference type="AlphaFoldDB" id="A0A149S4L0"/>
<organism evidence="2 3">
    <name type="scientific">Gluconobacter japonicus</name>
    <dbReference type="NCBI Taxonomy" id="376620"/>
    <lineage>
        <taxon>Bacteria</taxon>
        <taxon>Pseudomonadati</taxon>
        <taxon>Pseudomonadota</taxon>
        <taxon>Alphaproteobacteria</taxon>
        <taxon>Acetobacterales</taxon>
        <taxon>Acetobacteraceae</taxon>
        <taxon>Gluconobacter</taxon>
    </lineage>
</organism>
<keyword evidence="1" id="KW-0472">Membrane</keyword>
<proteinExistence type="predicted"/>
<evidence type="ECO:0000256" key="1">
    <source>
        <dbReference type="SAM" id="Phobius"/>
    </source>
</evidence>
<evidence type="ECO:0000313" key="3">
    <source>
        <dbReference type="Proteomes" id="UP000661006"/>
    </source>
</evidence>
<dbReference type="GeneID" id="81473274"/>